<dbReference type="EMBL" id="JAHOPC010000011">
    <property type="protein sequence ID" value="MBU8867893.1"/>
    <property type="molecule type" value="Genomic_DNA"/>
</dbReference>
<keyword evidence="2" id="KW-1185">Reference proteome</keyword>
<comment type="caution">
    <text evidence="1">The sequence shown here is derived from an EMBL/GenBank/DDBJ whole genome shotgun (WGS) entry which is preliminary data.</text>
</comment>
<evidence type="ECO:0000313" key="2">
    <source>
        <dbReference type="Proteomes" id="UP000824166"/>
    </source>
</evidence>
<sequence length="264" mass="28903">MDAASLPSVDRAAYAGVHAKLDPATATISLPMDAYEATPDESMVITAANMYLIEDCMKNAGVTMPEKHGDLTVKADQSYGVWVPELAAKYGYDKPIIRIVSGIYDSQTRESGDVNVKKYFECDTATVSSQISPFRSRIAGEDSLLTNISNDSNALSERDPDWRESRDEWIACLKDAGISMRQDSPDAWVPSYPSDKQGEIRTAVQDANCKQETKVMQRISDIRAQYQSALIAANQAAMNKLADDKTEALAKARTILRQHGKGAA</sequence>
<reference evidence="1 2" key="1">
    <citation type="submission" date="2021-06" db="EMBL/GenBank/DDBJ databases">
        <authorList>
            <person name="Jeong J.W."/>
        </authorList>
    </citation>
    <scope>NUCLEOTIDE SEQUENCE [LARGE SCALE GENOMIC DNA]</scope>
    <source>
        <strain evidence="1 2">MMS21-TAE1-1</strain>
    </source>
</reference>
<gene>
    <name evidence="1" type="ORF">KSW38_16520</name>
</gene>
<organism evidence="1 2">
    <name type="scientific">Paenarthrobacter aromaticivorans</name>
    <dbReference type="NCBI Taxonomy" id="2849150"/>
    <lineage>
        <taxon>Bacteria</taxon>
        <taxon>Bacillati</taxon>
        <taxon>Actinomycetota</taxon>
        <taxon>Actinomycetes</taxon>
        <taxon>Micrococcales</taxon>
        <taxon>Micrococcaceae</taxon>
        <taxon>Paenarthrobacter</taxon>
    </lineage>
</organism>
<proteinExistence type="predicted"/>
<name>A0ABS6IAM4_9MICC</name>
<accession>A0ABS6IAM4</accession>
<protein>
    <submittedName>
        <fullName evidence="1">Uncharacterized protein</fullName>
    </submittedName>
</protein>
<dbReference type="Proteomes" id="UP000824166">
    <property type="component" value="Unassembled WGS sequence"/>
</dbReference>
<evidence type="ECO:0000313" key="1">
    <source>
        <dbReference type="EMBL" id="MBU8867893.1"/>
    </source>
</evidence>